<comment type="subunit">
    <text evidence="14">Component of the eNoSC complex, composed of SIRT1, SUV39H1 and RRP8.</text>
</comment>
<sequence length="525" mass="58942">MFAEEEEWADGQSAEEPDPPAGLKSKAVVGQTKAISKRCLRQTLRTLGSVPNWDGIRDPDSSDEEVEKAPAPGHKKKKKPKKRKKISGAVTEGEQPEEVEASETRVKKRKTKLKPKQQGSRTSHESGGDVNAEGPQKGSEDTTENKLTRKQWRNKVKSKRRCKNKYRQNPNGVAMVRENEEKLERIQASSEEEKKPDERSSAKMMSRQNSDSVVPVNPQTLEKDKATKIKKKKRKDEERVGEESVCKQPSTANTEQGEKQKPVKQDEDSQAPTQKLKGQVTDGSAELTDDKRERSKEERKSSTDRSTALRARMEKRLESARFRYINELLYTSTSGEAKRMFKQDPDAIGIYHKGYTEQVRRWPANPVDSVISYIRQKPASLVVADFGCGDCKIALSVKNKVHCFDLAPVCDLVTACDMAHVPLADSTVDIAVFCLSLMGTNLGDFLAEANRVLVDGGVLKIAEVASRFEDIRPFVGALSRLGFKLVSKDTENTHFYCFEFIKIQNAPDNVKKIGLQLKPCLYKKR</sequence>
<dbReference type="RefSeq" id="XP_017578594.1">
    <property type="nucleotide sequence ID" value="XM_017723105.2"/>
</dbReference>
<protein>
    <recommendedName>
        <fullName evidence="3 15">Ribosomal RNA-processing protein 8</fullName>
        <ecNumber evidence="15">2.1.1.-</ecNumber>
    </recommendedName>
</protein>
<dbReference type="Gene3D" id="1.10.10.2150">
    <property type="entry name" value="Ribosomal RNA-processing protein 8, N-terminal domain"/>
    <property type="match status" value="1"/>
</dbReference>
<evidence type="ECO:0000256" key="16">
    <source>
        <dbReference type="SAM" id="MobiDB-lite"/>
    </source>
</evidence>
<dbReference type="GO" id="GO:0006364">
    <property type="term" value="P:rRNA processing"/>
    <property type="evidence" value="ECO:0007669"/>
    <property type="project" value="UniProtKB-UniRule"/>
</dbReference>
<dbReference type="AlphaFoldDB" id="A0A3B4EGV5"/>
<comment type="subcellular location">
    <subcellularLocation>
        <location evidence="1 15">Nucleus</location>
        <location evidence="1 15">Nucleolus</location>
    </subcellularLocation>
</comment>
<evidence type="ECO:0000256" key="1">
    <source>
        <dbReference type="ARBA" id="ARBA00004604"/>
    </source>
</evidence>
<feature type="compositionally biased region" description="Acidic residues" evidence="16">
    <location>
        <begin position="1"/>
        <end position="18"/>
    </location>
</feature>
<dbReference type="GO" id="GO:0005677">
    <property type="term" value="C:chromatin silencing complex"/>
    <property type="evidence" value="ECO:0007669"/>
    <property type="project" value="TreeGrafter"/>
</dbReference>
<dbReference type="Ensembl" id="ENSPNAT00000027604.2">
    <property type="protein sequence ID" value="ENSPNAP00000035085.1"/>
    <property type="gene ID" value="ENSPNAG00000024779.2"/>
</dbReference>
<keyword evidence="6 15" id="KW-0489">Methyltransferase</keyword>
<dbReference type="GeneTree" id="ENSGT00390000006189"/>
<dbReference type="CDD" id="cd02440">
    <property type="entry name" value="AdoMet_MTases"/>
    <property type="match status" value="1"/>
</dbReference>
<dbReference type="PANTHER" id="PTHR12787">
    <property type="entry name" value="RIBOSOMAL RNA-PROCESSING PROTEIN 8"/>
    <property type="match status" value="1"/>
</dbReference>
<evidence type="ECO:0000256" key="14">
    <source>
        <dbReference type="ARBA" id="ARBA00062710"/>
    </source>
</evidence>
<keyword evidence="4" id="KW-0678">Repressor</keyword>
<dbReference type="OMA" id="CDLVTAC"/>
<feature type="compositionally biased region" description="Basic and acidic residues" evidence="16">
    <location>
        <begin position="256"/>
        <end position="267"/>
    </location>
</feature>
<keyword evidence="9" id="KW-0156">Chromatin regulator</keyword>
<reference evidence="17" key="2">
    <citation type="submission" date="2025-08" db="UniProtKB">
        <authorList>
            <consortium name="Ensembl"/>
        </authorList>
    </citation>
    <scope>IDENTIFICATION</scope>
</reference>
<name>A0A3B4EGV5_PYGNA</name>
<keyword evidence="11" id="KW-0804">Transcription</keyword>
<dbReference type="EC" id="2.1.1.-" evidence="15"/>
<gene>
    <name evidence="17" type="primary">RRP8</name>
</gene>
<keyword evidence="10" id="KW-0805">Transcription regulation</keyword>
<feature type="compositionally biased region" description="Basic and acidic residues" evidence="16">
    <location>
        <begin position="288"/>
        <end position="303"/>
    </location>
</feature>
<evidence type="ECO:0000256" key="7">
    <source>
        <dbReference type="ARBA" id="ARBA00022679"/>
    </source>
</evidence>
<evidence type="ECO:0000256" key="2">
    <source>
        <dbReference type="ARBA" id="ARBA00006301"/>
    </source>
</evidence>
<evidence type="ECO:0000256" key="11">
    <source>
        <dbReference type="ARBA" id="ARBA00023163"/>
    </source>
</evidence>
<evidence type="ECO:0000256" key="6">
    <source>
        <dbReference type="ARBA" id="ARBA00022603"/>
    </source>
</evidence>
<evidence type="ECO:0000256" key="13">
    <source>
        <dbReference type="ARBA" id="ARBA00057870"/>
    </source>
</evidence>
<dbReference type="Pfam" id="PF05148">
    <property type="entry name" value="Methyltransf_8"/>
    <property type="match status" value="1"/>
</dbReference>
<evidence type="ECO:0000313" key="17">
    <source>
        <dbReference type="Ensembl" id="ENSPNAP00000035085.1"/>
    </source>
</evidence>
<reference evidence="17" key="3">
    <citation type="submission" date="2025-09" db="UniProtKB">
        <authorList>
            <consortium name="Ensembl"/>
        </authorList>
    </citation>
    <scope>IDENTIFICATION</scope>
</reference>
<dbReference type="GO" id="GO:0046015">
    <property type="term" value="P:regulation of transcription by glucose"/>
    <property type="evidence" value="ECO:0007669"/>
    <property type="project" value="TreeGrafter"/>
</dbReference>
<dbReference type="PANTHER" id="PTHR12787:SF0">
    <property type="entry name" value="RIBOSOMAL RNA-PROCESSING PROTEIN 8"/>
    <property type="match status" value="1"/>
</dbReference>
<feature type="compositionally biased region" description="Basic and acidic residues" evidence="16">
    <location>
        <begin position="235"/>
        <end position="245"/>
    </location>
</feature>
<reference evidence="17 18" key="1">
    <citation type="submission" date="2020-10" db="EMBL/GenBank/DDBJ databases">
        <title>Pygocentrus nattereri (red-bellied piranha) genome, fPygNat1, primary haplotype.</title>
        <authorList>
            <person name="Myers G."/>
            <person name="Meyer A."/>
            <person name="Karagic N."/>
            <person name="Pippel M."/>
            <person name="Winkler S."/>
            <person name="Tracey A."/>
            <person name="Wood J."/>
            <person name="Formenti G."/>
            <person name="Howe K."/>
            <person name="Fedrigo O."/>
            <person name="Jarvis E.D."/>
        </authorList>
    </citation>
    <scope>NUCLEOTIDE SEQUENCE [LARGE SCALE GENOMIC DNA]</scope>
</reference>
<feature type="compositionally biased region" description="Polar residues" evidence="16">
    <location>
        <begin position="206"/>
        <end position="220"/>
    </location>
</feature>
<keyword evidence="5 15" id="KW-0698">rRNA processing</keyword>
<feature type="region of interest" description="Disordered" evidence="16">
    <location>
        <begin position="1"/>
        <end position="309"/>
    </location>
</feature>
<dbReference type="GO" id="GO:0042149">
    <property type="term" value="P:cellular response to glucose starvation"/>
    <property type="evidence" value="ECO:0007669"/>
    <property type="project" value="TreeGrafter"/>
</dbReference>
<dbReference type="SUPFAM" id="SSF53335">
    <property type="entry name" value="S-adenosyl-L-methionine-dependent methyltransferases"/>
    <property type="match status" value="1"/>
</dbReference>
<dbReference type="FunFam" id="3.40.50.150:FF:000068">
    <property type="entry name" value="Ribosomal RNA-processing protein 8"/>
    <property type="match status" value="1"/>
</dbReference>
<dbReference type="Gene3D" id="3.40.50.150">
    <property type="entry name" value="Vaccinia Virus protein VP39"/>
    <property type="match status" value="1"/>
</dbReference>
<organism evidence="17 18">
    <name type="scientific">Pygocentrus nattereri</name>
    <name type="common">Red-bellied piranha</name>
    <dbReference type="NCBI Taxonomy" id="42514"/>
    <lineage>
        <taxon>Eukaryota</taxon>
        <taxon>Metazoa</taxon>
        <taxon>Chordata</taxon>
        <taxon>Craniata</taxon>
        <taxon>Vertebrata</taxon>
        <taxon>Euteleostomi</taxon>
        <taxon>Actinopterygii</taxon>
        <taxon>Neopterygii</taxon>
        <taxon>Teleostei</taxon>
        <taxon>Ostariophysi</taxon>
        <taxon>Characiformes</taxon>
        <taxon>Characoidei</taxon>
        <taxon>Pygocentrus</taxon>
    </lineage>
</organism>
<feature type="compositionally biased region" description="Basic residues" evidence="16">
    <location>
        <begin position="106"/>
        <end position="115"/>
    </location>
</feature>
<keyword evidence="18" id="KW-1185">Reference proteome</keyword>
<dbReference type="STRING" id="42514.ENSPNAP00000035085"/>
<feature type="compositionally biased region" description="Basic residues" evidence="16">
    <location>
        <begin position="73"/>
        <end position="86"/>
    </location>
</feature>
<evidence type="ECO:0000256" key="4">
    <source>
        <dbReference type="ARBA" id="ARBA00022491"/>
    </source>
</evidence>
<dbReference type="GO" id="GO:0000183">
    <property type="term" value="P:rDNA heterochromatin formation"/>
    <property type="evidence" value="ECO:0007669"/>
    <property type="project" value="TreeGrafter"/>
</dbReference>
<comment type="function">
    <text evidence="15">Probable methyltransferase required to silence rDNA.</text>
</comment>
<dbReference type="InterPro" id="IPR042036">
    <property type="entry name" value="RRP8_N"/>
</dbReference>
<evidence type="ECO:0000313" key="18">
    <source>
        <dbReference type="Proteomes" id="UP001501920"/>
    </source>
</evidence>
<dbReference type="GeneID" id="108442859"/>
<dbReference type="SMR" id="A0A3B4EGV5"/>
<dbReference type="GO" id="GO:0008168">
    <property type="term" value="F:methyltransferase activity"/>
    <property type="evidence" value="ECO:0007669"/>
    <property type="project" value="UniProtKB-KW"/>
</dbReference>
<keyword evidence="7 15" id="KW-0808">Transferase</keyword>
<dbReference type="FunFam" id="1.10.10.2150:FF:000001">
    <property type="entry name" value="Ribosomal RNA-processing protein 8"/>
    <property type="match status" value="1"/>
</dbReference>
<evidence type="ECO:0000256" key="15">
    <source>
        <dbReference type="RuleBase" id="RU365074"/>
    </source>
</evidence>
<dbReference type="InterPro" id="IPR007823">
    <property type="entry name" value="RRP8"/>
</dbReference>
<feature type="compositionally biased region" description="Basic residues" evidence="16">
    <location>
        <begin position="148"/>
        <end position="166"/>
    </location>
</feature>
<dbReference type="Proteomes" id="UP001501920">
    <property type="component" value="Chromosome 17"/>
</dbReference>
<evidence type="ECO:0000256" key="12">
    <source>
        <dbReference type="ARBA" id="ARBA00023242"/>
    </source>
</evidence>
<comment type="similarity">
    <text evidence="2 15">Belongs to the methyltransferase superfamily. RRP8 family.</text>
</comment>
<dbReference type="CTD" id="23378"/>
<keyword evidence="8 15" id="KW-0949">S-adenosyl-L-methionine</keyword>
<evidence type="ECO:0000256" key="5">
    <source>
        <dbReference type="ARBA" id="ARBA00022552"/>
    </source>
</evidence>
<dbReference type="OrthoDB" id="10258825at2759"/>
<proteinExistence type="inferred from homology"/>
<accession>A0A3B4EGV5</accession>
<evidence type="ECO:0000256" key="10">
    <source>
        <dbReference type="ARBA" id="ARBA00023015"/>
    </source>
</evidence>
<evidence type="ECO:0000256" key="9">
    <source>
        <dbReference type="ARBA" id="ARBA00022853"/>
    </source>
</evidence>
<feature type="compositionally biased region" description="Basic and acidic residues" evidence="16">
    <location>
        <begin position="138"/>
        <end position="147"/>
    </location>
</feature>
<dbReference type="GO" id="GO:0033553">
    <property type="term" value="C:rDNA heterochromatin"/>
    <property type="evidence" value="ECO:0007669"/>
    <property type="project" value="TreeGrafter"/>
</dbReference>
<dbReference type="GO" id="GO:0005730">
    <property type="term" value="C:nucleolus"/>
    <property type="evidence" value="ECO:0007669"/>
    <property type="project" value="UniProtKB-SubCell"/>
</dbReference>
<evidence type="ECO:0000256" key="8">
    <source>
        <dbReference type="ARBA" id="ARBA00022691"/>
    </source>
</evidence>
<keyword evidence="12 15" id="KW-0539">Nucleus</keyword>
<comment type="function">
    <text evidence="13">Essential component of the eNoSC (energy-dependent nucleolar silencing) complex, a complex that mediates silencing of rDNA in response to intracellular energy status and acts by recruiting histone-modifying enzymes. The eNoSC complex is able to sense the energy status of cell: upon glucose starvation, elevation of NAD(+)/NADP(+) ratio activates SIRT1, leading to histone H3 deacetylation followed by dimethylation of H3 at 'Lys-9' (H3K9me2) by SUV39H1 and the formation of silent chromatin in the rDNA locus. In the complex, RRP8 binds to H3K9me2 and probably acts as a methyltransferase. Its substrates are however unknown.</text>
</comment>
<dbReference type="InterPro" id="IPR029063">
    <property type="entry name" value="SAM-dependent_MTases_sf"/>
</dbReference>
<feature type="compositionally biased region" description="Basic and acidic residues" evidence="16">
    <location>
        <begin position="177"/>
        <end position="201"/>
    </location>
</feature>
<evidence type="ECO:0000256" key="3">
    <source>
        <dbReference type="ARBA" id="ARBA00020203"/>
    </source>
</evidence>
<dbReference type="GO" id="GO:0032259">
    <property type="term" value="P:methylation"/>
    <property type="evidence" value="ECO:0007669"/>
    <property type="project" value="UniProtKB-KW"/>
</dbReference>